<dbReference type="EMBL" id="JBHTBS010000011">
    <property type="protein sequence ID" value="MFC7338987.1"/>
    <property type="molecule type" value="Genomic_DNA"/>
</dbReference>
<name>A0ABW2LDD4_9BACT</name>
<organism evidence="2 3">
    <name type="scientific">Haloferula chungangensis</name>
    <dbReference type="NCBI Taxonomy" id="1048331"/>
    <lineage>
        <taxon>Bacteria</taxon>
        <taxon>Pseudomonadati</taxon>
        <taxon>Verrucomicrobiota</taxon>
        <taxon>Verrucomicrobiia</taxon>
        <taxon>Verrucomicrobiales</taxon>
        <taxon>Verrucomicrobiaceae</taxon>
        <taxon>Haloferula</taxon>
    </lineage>
</organism>
<sequence>MLRLPTEEDEVPPLVIPEYFEDRKKAPEKLSEDERVLASEAEEQGLVARRRRRRLKKEEIFDETFAQKEELSPKFVRGLIGSVVLCGAFIIAVLLWPSGKDDKGDGSLVSIPMPVDEAPTEEEKEALAAERSMVSAPFVERTLQPVFEAFLNADSMEELTKWVRHPELSLPRIKEFYGDDYFPDGFSSIIWSSHPKRTGNSIRVTIQDGHYARRDIYLVDDDGWKVDWESWVGWSEISWEDLKASRPTEPVVLRAVVSDVSYYNFSFIDESRWSSYRLESADKEFSLYAYVPRAGVLDAQLKSLEGIKERMFTVKVRYPEGAPTESQVIVDEIVSDGWLLSDDES</sequence>
<protein>
    <submittedName>
        <fullName evidence="2">Uncharacterized protein</fullName>
    </submittedName>
</protein>
<proteinExistence type="predicted"/>
<dbReference type="Proteomes" id="UP001596472">
    <property type="component" value="Unassembled WGS sequence"/>
</dbReference>
<evidence type="ECO:0000256" key="1">
    <source>
        <dbReference type="SAM" id="Phobius"/>
    </source>
</evidence>
<gene>
    <name evidence="2" type="ORF">ACFQY0_17450</name>
</gene>
<feature type="transmembrane region" description="Helical" evidence="1">
    <location>
        <begin position="75"/>
        <end position="96"/>
    </location>
</feature>
<comment type="caution">
    <text evidence="2">The sequence shown here is derived from an EMBL/GenBank/DDBJ whole genome shotgun (WGS) entry which is preliminary data.</text>
</comment>
<keyword evidence="1" id="KW-0812">Transmembrane</keyword>
<keyword evidence="3" id="KW-1185">Reference proteome</keyword>
<evidence type="ECO:0000313" key="3">
    <source>
        <dbReference type="Proteomes" id="UP001596472"/>
    </source>
</evidence>
<reference evidence="3" key="1">
    <citation type="journal article" date="2019" name="Int. J. Syst. Evol. Microbiol.">
        <title>The Global Catalogue of Microorganisms (GCM) 10K type strain sequencing project: providing services to taxonomists for standard genome sequencing and annotation.</title>
        <authorList>
            <consortium name="The Broad Institute Genomics Platform"/>
            <consortium name="The Broad Institute Genome Sequencing Center for Infectious Disease"/>
            <person name="Wu L."/>
            <person name="Ma J."/>
        </authorList>
    </citation>
    <scope>NUCLEOTIDE SEQUENCE [LARGE SCALE GENOMIC DNA]</scope>
    <source>
        <strain evidence="3">CGMCC 4.1467</strain>
    </source>
</reference>
<keyword evidence="1" id="KW-0472">Membrane</keyword>
<keyword evidence="1" id="KW-1133">Transmembrane helix</keyword>
<evidence type="ECO:0000313" key="2">
    <source>
        <dbReference type="EMBL" id="MFC7338987.1"/>
    </source>
</evidence>
<accession>A0ABW2LDD4</accession>
<dbReference type="RefSeq" id="WP_379715025.1">
    <property type="nucleotide sequence ID" value="NZ_JBHTBS010000011.1"/>
</dbReference>